<dbReference type="InterPro" id="IPR025392">
    <property type="entry name" value="DUF4124"/>
</dbReference>
<dbReference type="STRING" id="1007099.SAMN05216287_4305"/>
<organism evidence="3 4">
    <name type="scientific">Pseudomonas kuykendallii</name>
    <dbReference type="NCBI Taxonomy" id="1007099"/>
    <lineage>
        <taxon>Bacteria</taxon>
        <taxon>Pseudomonadati</taxon>
        <taxon>Pseudomonadota</taxon>
        <taxon>Gammaproteobacteria</taxon>
        <taxon>Pseudomonadales</taxon>
        <taxon>Pseudomonadaceae</taxon>
        <taxon>Pseudomonas</taxon>
    </lineage>
</organism>
<feature type="domain" description="DUF4124" evidence="2">
    <location>
        <begin position="6"/>
        <end position="47"/>
    </location>
</feature>
<sequence>MRHWWLLLILLPLLATAEIYRWTDAKGTLHYGERPPAGAQKVDVRPQVIERDAATQAREERTERFFGARREEQAKTAVEAQQKQSSRNERCRALRSNLGTLNSGRKLYYRDDKGERVFYSDEQLSTARRKIDARLAADCA</sequence>
<evidence type="ECO:0000259" key="2">
    <source>
        <dbReference type="Pfam" id="PF13511"/>
    </source>
</evidence>
<dbReference type="EMBL" id="FNNU01000009">
    <property type="protein sequence ID" value="SDY00557.1"/>
    <property type="molecule type" value="Genomic_DNA"/>
</dbReference>
<reference evidence="4" key="1">
    <citation type="submission" date="2016-10" db="EMBL/GenBank/DDBJ databases">
        <authorList>
            <person name="Varghese N."/>
            <person name="Submissions S."/>
        </authorList>
    </citation>
    <scope>NUCLEOTIDE SEQUENCE [LARGE SCALE GENOMIC DNA]</scope>
    <source>
        <strain evidence="4">NRRL B-59562</strain>
    </source>
</reference>
<dbReference type="RefSeq" id="WP_090231705.1">
    <property type="nucleotide sequence ID" value="NZ_FNNU01000009.1"/>
</dbReference>
<evidence type="ECO:0000313" key="4">
    <source>
        <dbReference type="Proteomes" id="UP000243778"/>
    </source>
</evidence>
<evidence type="ECO:0000256" key="1">
    <source>
        <dbReference type="SAM" id="MobiDB-lite"/>
    </source>
</evidence>
<name>A0A1H3GBW5_9PSED</name>
<feature type="region of interest" description="Disordered" evidence="1">
    <location>
        <begin position="65"/>
        <end position="89"/>
    </location>
</feature>
<dbReference type="OrthoDB" id="7068596at2"/>
<dbReference type="Pfam" id="PF13511">
    <property type="entry name" value="DUF4124"/>
    <property type="match status" value="1"/>
</dbReference>
<proteinExistence type="predicted"/>
<protein>
    <recommendedName>
        <fullName evidence="2">DUF4124 domain-containing protein</fullName>
    </recommendedName>
</protein>
<keyword evidence="4" id="KW-1185">Reference proteome</keyword>
<dbReference type="AlphaFoldDB" id="A0A1H3GBW5"/>
<evidence type="ECO:0000313" key="3">
    <source>
        <dbReference type="EMBL" id="SDY00557.1"/>
    </source>
</evidence>
<feature type="compositionally biased region" description="Basic and acidic residues" evidence="1">
    <location>
        <begin position="65"/>
        <end position="74"/>
    </location>
</feature>
<accession>A0A1H3GBW5</accession>
<gene>
    <name evidence="3" type="ORF">SAMN05216287_4305</name>
</gene>
<dbReference type="Proteomes" id="UP000243778">
    <property type="component" value="Unassembled WGS sequence"/>
</dbReference>